<gene>
    <name evidence="1" type="ORF">DSO57_1023103</name>
</gene>
<name>A0ACC2U0T7_9FUNG</name>
<sequence length="995" mass="109979">MSNIKNEPLADIMLPSVNSVKRDQIDLCFKTDLPSPGLAITSDTVAKSEDCPHSNIESCASQPLASESEKEFKVPIVKPEPSQPKLAVVDSKKAQEELVPHQGMKMTSQPTAIEEQRNDKKDDSNPPPQVSGAEKGIQQVVQKTLLNKNILLMSARERLLLKRKQQAASGVTPSVASPSQEKVHPIETPVIPASATTSSLDTTPQGKVDTPKASISVTPSSIGTISEAVTNSSISPQEQSLFFDPKKQRNTKEKKIVGSTPKPMPPPKPFSQALQPKISELKDDLETLGSDLVLPKCSNLDALACTTNAFSLEDHSRILLVSEFFRVISPEMLPDWPSVLFEPQLIELLLLVPPTSFLPLFPFLVAHLSQILLGGDESVSMADLQGVLNSMSGFDVDLSSCNGLQKLDLLERLVDQITQLPIFGKWVDNKVSLGTPLIQKKRDLIIAYDSIGLNLSQTRIELDNSLLRGRFIQEQIAQNPQNSFIALQAQAVQAQIASNEEKAKKFQIHLNELAVRVQEIETAQFSSPAEALIHGQLMGPIEDAYVVLLGKDRFGRAYWFWRCFGGVFIEASPCPGLTFTPETPHWEYIGDVTQLKSLMDSLNHKGLRESKLLANLSANQQLIIDSIPDVNRWLQHQKDLRALSGDSLGTYLADKLSEFRSRFDTSNSDFSARVSGFGSLDLLTLIDRLQYDNLTLLTMRERLAKLKLYLFDQSAILIENKTLSSTSQQLLTALHTADTLEKGIRAAHNIFDRTVPLLEACKGLTSPLSAREKGIRRNLVILLTWIRTSQYYKDILYAATDSTQARFPSVDHFCAWLNSILDYLSDLHQDEIIESERCFNTHERKLCGLVTLPCKLHSAKESCHYHATTLPKNLTVEVVIPSIRKPAQEPKSAASERKKRNAPEILTPRRSGRATKTVDYNLNASGADFEASLEAPSPKAMKPSSALPPRRSGRNNTKEQVPVSAFLSESELSSSSEVTKKVKRPIAPSTEDSDA</sequence>
<proteinExistence type="predicted"/>
<evidence type="ECO:0000313" key="2">
    <source>
        <dbReference type="Proteomes" id="UP001165960"/>
    </source>
</evidence>
<dbReference type="Proteomes" id="UP001165960">
    <property type="component" value="Unassembled WGS sequence"/>
</dbReference>
<comment type="caution">
    <text evidence="1">The sequence shown here is derived from an EMBL/GenBank/DDBJ whole genome shotgun (WGS) entry which is preliminary data.</text>
</comment>
<reference evidence="1" key="1">
    <citation type="submission" date="2022-04" db="EMBL/GenBank/DDBJ databases">
        <title>Genome of the entomopathogenic fungus Entomophthora muscae.</title>
        <authorList>
            <person name="Elya C."/>
            <person name="Lovett B.R."/>
            <person name="Lee E."/>
            <person name="Macias A.M."/>
            <person name="Hajek A.E."/>
            <person name="De Bivort B.L."/>
            <person name="Kasson M.T."/>
            <person name="De Fine Licht H.H."/>
            <person name="Stajich J.E."/>
        </authorList>
    </citation>
    <scope>NUCLEOTIDE SEQUENCE</scope>
    <source>
        <strain evidence="1">Berkeley</strain>
    </source>
</reference>
<protein>
    <submittedName>
        <fullName evidence="1">Uncharacterized protein</fullName>
    </submittedName>
</protein>
<keyword evidence="2" id="KW-1185">Reference proteome</keyword>
<accession>A0ACC2U0T7</accession>
<dbReference type="EMBL" id="QTSX02001539">
    <property type="protein sequence ID" value="KAJ9080603.1"/>
    <property type="molecule type" value="Genomic_DNA"/>
</dbReference>
<evidence type="ECO:0000313" key="1">
    <source>
        <dbReference type="EMBL" id="KAJ9080603.1"/>
    </source>
</evidence>
<organism evidence="1 2">
    <name type="scientific">Entomophthora muscae</name>
    <dbReference type="NCBI Taxonomy" id="34485"/>
    <lineage>
        <taxon>Eukaryota</taxon>
        <taxon>Fungi</taxon>
        <taxon>Fungi incertae sedis</taxon>
        <taxon>Zoopagomycota</taxon>
        <taxon>Entomophthoromycotina</taxon>
        <taxon>Entomophthoromycetes</taxon>
        <taxon>Entomophthorales</taxon>
        <taxon>Entomophthoraceae</taxon>
        <taxon>Entomophthora</taxon>
    </lineage>
</organism>